<evidence type="ECO:0000313" key="3">
    <source>
        <dbReference type="Proteomes" id="UP001234989"/>
    </source>
</evidence>
<dbReference type="AlphaFoldDB" id="A0AAF0U9W4"/>
<protein>
    <recommendedName>
        <fullName evidence="1">Tf2-1-like SH3-like domain-containing protein</fullName>
    </recommendedName>
</protein>
<keyword evidence="3" id="KW-1185">Reference proteome</keyword>
<accession>A0AAF0U9W4</accession>
<reference evidence="2" key="1">
    <citation type="submission" date="2023-08" db="EMBL/GenBank/DDBJ databases">
        <title>A de novo genome assembly of Solanum verrucosum Schlechtendal, a Mexican diploid species geographically isolated from the other diploid A-genome species in potato relatives.</title>
        <authorList>
            <person name="Hosaka K."/>
        </authorList>
    </citation>
    <scope>NUCLEOTIDE SEQUENCE</scope>
    <source>
        <tissue evidence="2">Young leaves</tissue>
    </source>
</reference>
<evidence type="ECO:0000259" key="1">
    <source>
        <dbReference type="Pfam" id="PF24626"/>
    </source>
</evidence>
<dbReference type="Proteomes" id="UP001234989">
    <property type="component" value="Chromosome 8"/>
</dbReference>
<dbReference type="EMBL" id="CP133619">
    <property type="protein sequence ID" value="WMV41771.1"/>
    <property type="molecule type" value="Genomic_DNA"/>
</dbReference>
<sequence>MDKVRLITQSLVTTQSRQKSYANKHVWDVLFAIEMLGAVAYRLALPPNLLAVHPVFHVSILKGYHHDDSQVIQWNFIYLDQDLSFEEESIPMLDRKTRQLRSKHIDSVKV</sequence>
<feature type="domain" description="Tf2-1-like SH3-like" evidence="1">
    <location>
        <begin position="33"/>
        <end position="65"/>
    </location>
</feature>
<name>A0AAF0U9W4_SOLVR</name>
<proteinExistence type="predicted"/>
<organism evidence="2 3">
    <name type="scientific">Solanum verrucosum</name>
    <dbReference type="NCBI Taxonomy" id="315347"/>
    <lineage>
        <taxon>Eukaryota</taxon>
        <taxon>Viridiplantae</taxon>
        <taxon>Streptophyta</taxon>
        <taxon>Embryophyta</taxon>
        <taxon>Tracheophyta</taxon>
        <taxon>Spermatophyta</taxon>
        <taxon>Magnoliopsida</taxon>
        <taxon>eudicotyledons</taxon>
        <taxon>Gunneridae</taxon>
        <taxon>Pentapetalae</taxon>
        <taxon>asterids</taxon>
        <taxon>lamiids</taxon>
        <taxon>Solanales</taxon>
        <taxon>Solanaceae</taxon>
        <taxon>Solanoideae</taxon>
        <taxon>Solaneae</taxon>
        <taxon>Solanum</taxon>
    </lineage>
</organism>
<dbReference type="Pfam" id="PF24626">
    <property type="entry name" value="SH3_Tf2-1"/>
    <property type="match status" value="1"/>
</dbReference>
<gene>
    <name evidence="2" type="ORF">MTR67_035156</name>
</gene>
<dbReference type="InterPro" id="IPR056924">
    <property type="entry name" value="SH3_Tf2-1"/>
</dbReference>
<dbReference type="PANTHER" id="PTHR46148">
    <property type="entry name" value="CHROMO DOMAIN-CONTAINING PROTEIN"/>
    <property type="match status" value="1"/>
</dbReference>
<dbReference type="PANTHER" id="PTHR46148:SF60">
    <property type="entry name" value="CHROMO DOMAIN-CONTAINING PROTEIN"/>
    <property type="match status" value="1"/>
</dbReference>
<evidence type="ECO:0000313" key="2">
    <source>
        <dbReference type="EMBL" id="WMV41771.1"/>
    </source>
</evidence>